<gene>
    <name evidence="2" type="ORF">ERS852411_03942</name>
</gene>
<dbReference type="EMBL" id="CYZT01000658">
    <property type="protein sequence ID" value="CUQ07496.1"/>
    <property type="molecule type" value="Genomic_DNA"/>
</dbReference>
<organism evidence="2 3">
    <name type="scientific">Flavonifractor plautii</name>
    <name type="common">Fusobacterium plautii</name>
    <dbReference type="NCBI Taxonomy" id="292800"/>
    <lineage>
        <taxon>Bacteria</taxon>
        <taxon>Bacillati</taxon>
        <taxon>Bacillota</taxon>
        <taxon>Clostridia</taxon>
        <taxon>Eubacteriales</taxon>
        <taxon>Oscillospiraceae</taxon>
        <taxon>Flavonifractor</taxon>
    </lineage>
</organism>
<evidence type="ECO:0000313" key="3">
    <source>
        <dbReference type="Proteomes" id="UP000095746"/>
    </source>
</evidence>
<protein>
    <submittedName>
        <fullName evidence="2">Uncharacterized protein</fullName>
    </submittedName>
</protein>
<proteinExistence type="predicted"/>
<dbReference type="Proteomes" id="UP000095746">
    <property type="component" value="Unassembled WGS sequence"/>
</dbReference>
<dbReference type="AlphaFoldDB" id="A0A174TEH1"/>
<reference evidence="2 3" key="1">
    <citation type="submission" date="2015-09" db="EMBL/GenBank/DDBJ databases">
        <authorList>
            <consortium name="Pathogen Informatics"/>
        </authorList>
    </citation>
    <scope>NUCLEOTIDE SEQUENCE [LARGE SCALE GENOMIC DNA]</scope>
    <source>
        <strain evidence="2 3">2789STDY5608854</strain>
    </source>
</reference>
<name>A0A174TEH1_FLAPL</name>
<evidence type="ECO:0000256" key="1">
    <source>
        <dbReference type="SAM" id="MobiDB-lite"/>
    </source>
</evidence>
<feature type="compositionally biased region" description="Low complexity" evidence="1">
    <location>
        <begin position="39"/>
        <end position="48"/>
    </location>
</feature>
<feature type="region of interest" description="Disordered" evidence="1">
    <location>
        <begin position="26"/>
        <end position="68"/>
    </location>
</feature>
<evidence type="ECO:0000313" key="2">
    <source>
        <dbReference type="EMBL" id="CUQ07496.1"/>
    </source>
</evidence>
<accession>A0A174TEH1</accession>
<sequence length="93" mass="10190">MTAAEARIWTLIKAIDTPTARASMLVAMASTHSRRADRSGGASSSSPQPRRRDSHAILPPMTASRPKATQWSTASMYWLTLLPSSQPRRGIRN</sequence>